<sequence length="741" mass="83056" precursor="true">MTLLSRRFVAMLLVLLIPGSLYAVEKGATEKVTVHLVTGTEATKPMEKMAAMELESQLKELFNVEVTQEEVLSSDTEPFIILGSATNKSLFGTDSDYSLPKLSPQGHALKSLEQDSNTGLTIAGGSPVATLWAVYEFGYQNGIRYLMQSDVYPATPRELKLSGYDITLEPNLKKRTFRLVDQFPNSFESWNAAECDLLIKQLGKLKFNHIDLNVSPWHPFIHYELDGVAKETGVMHYGKQFLINPDYPGSTAFGGQDQFENSDFAGMETYKERNEAGKRYIQSILKSAHDQGMTVGVSLDPLAFTPEFKQVLPSSFVRTDHHNLHLGANNPYSGPKFEQLAKTQIEAWLDTYPELDEMSISLFQGSATDEEVEEGFAQLQSYSSKLKESTLEDVLEKSKSNSISALRDSGQTAASRCIASLAFYNRLFRSGALAERKELPQLQFSDVTPVLYPYLPEILPGENSSLAVSVTAGHGVHQFDQVPAQLVPAVLDCYLHNQNLSVMAQSTTQWLAERIQQLQTNEWEGVSVHFWTPAEQDPTLHFLSRVTFNSSITPRQAHDQYFETITRDESATGRMWLAFENMEAGSRMLDDADIHFVSPYEGDKMLMKHYNAEKPLPENWEEIKEHFTQNMIELYRSHDAVKTAGRKELYYYAKRSEAVLTYLTAVEELHAAAAAREEDDLETASEHLYTALESLYDAIDTLNDVARNPSDLGTIVLLNEYGYGPLLKEVGTVDAQLDAAE</sequence>
<dbReference type="Gene3D" id="3.30.379.10">
    <property type="entry name" value="Chitobiase/beta-hexosaminidase domain 2-like"/>
    <property type="match status" value="1"/>
</dbReference>
<keyword evidence="5" id="KW-1185">Reference proteome</keyword>
<gene>
    <name evidence="4" type="ORF">Pla110_39850</name>
</gene>
<reference evidence="4 5" key="1">
    <citation type="submission" date="2019-02" db="EMBL/GenBank/DDBJ databases">
        <title>Deep-cultivation of Planctomycetes and their phenomic and genomic characterization uncovers novel biology.</title>
        <authorList>
            <person name="Wiegand S."/>
            <person name="Jogler M."/>
            <person name="Boedeker C."/>
            <person name="Pinto D."/>
            <person name="Vollmers J."/>
            <person name="Rivas-Marin E."/>
            <person name="Kohn T."/>
            <person name="Peeters S.H."/>
            <person name="Heuer A."/>
            <person name="Rast P."/>
            <person name="Oberbeckmann S."/>
            <person name="Bunk B."/>
            <person name="Jeske O."/>
            <person name="Meyerdierks A."/>
            <person name="Storesund J.E."/>
            <person name="Kallscheuer N."/>
            <person name="Luecker S."/>
            <person name="Lage O.M."/>
            <person name="Pohl T."/>
            <person name="Merkel B.J."/>
            <person name="Hornburger P."/>
            <person name="Mueller R.-W."/>
            <person name="Bruemmer F."/>
            <person name="Labrenz M."/>
            <person name="Spormann A.M."/>
            <person name="Op den Camp H."/>
            <person name="Overmann J."/>
            <person name="Amann R."/>
            <person name="Jetten M.S.M."/>
            <person name="Mascher T."/>
            <person name="Medema M.H."/>
            <person name="Devos D.P."/>
            <person name="Kaster A.-K."/>
            <person name="Ovreas L."/>
            <person name="Rohde M."/>
            <person name="Galperin M.Y."/>
            <person name="Jogler C."/>
        </authorList>
    </citation>
    <scope>NUCLEOTIDE SEQUENCE [LARGE SCALE GENOMIC DNA]</scope>
    <source>
        <strain evidence="4 5">Pla110</strain>
    </source>
</reference>
<name>A0A518CSN8_9PLAN</name>
<keyword evidence="2" id="KW-0732">Signal</keyword>
<dbReference type="AlphaFoldDB" id="A0A518CSN8"/>
<dbReference type="InterPro" id="IPR029018">
    <property type="entry name" value="Hex-like_dom2"/>
</dbReference>
<evidence type="ECO:0000259" key="3">
    <source>
        <dbReference type="Pfam" id="PF03648"/>
    </source>
</evidence>
<dbReference type="RefSeq" id="WP_144998226.1">
    <property type="nucleotide sequence ID" value="NZ_CP036281.1"/>
</dbReference>
<dbReference type="OrthoDB" id="261818at2"/>
<dbReference type="KEGG" id="plon:Pla110_39850"/>
<dbReference type="GO" id="GO:0045493">
    <property type="term" value="P:xylan catabolic process"/>
    <property type="evidence" value="ECO:0007669"/>
    <property type="project" value="InterPro"/>
</dbReference>
<evidence type="ECO:0000256" key="2">
    <source>
        <dbReference type="SAM" id="SignalP"/>
    </source>
</evidence>
<evidence type="ECO:0000256" key="1">
    <source>
        <dbReference type="ARBA" id="ARBA00022801"/>
    </source>
</evidence>
<keyword evidence="1" id="KW-0378">Hydrolase</keyword>
<feature type="signal peptide" evidence="2">
    <location>
        <begin position="1"/>
        <end position="23"/>
    </location>
</feature>
<dbReference type="EMBL" id="CP036281">
    <property type="protein sequence ID" value="QDU82230.1"/>
    <property type="molecule type" value="Genomic_DNA"/>
</dbReference>
<accession>A0A518CSN8</accession>
<dbReference type="GO" id="GO:0046559">
    <property type="term" value="F:alpha-glucuronidase activity"/>
    <property type="evidence" value="ECO:0007669"/>
    <property type="project" value="InterPro"/>
</dbReference>
<organism evidence="4 5">
    <name type="scientific">Polystyrenella longa</name>
    <dbReference type="NCBI Taxonomy" id="2528007"/>
    <lineage>
        <taxon>Bacteria</taxon>
        <taxon>Pseudomonadati</taxon>
        <taxon>Planctomycetota</taxon>
        <taxon>Planctomycetia</taxon>
        <taxon>Planctomycetales</taxon>
        <taxon>Planctomycetaceae</taxon>
        <taxon>Polystyrenella</taxon>
    </lineage>
</organism>
<evidence type="ECO:0000313" key="4">
    <source>
        <dbReference type="EMBL" id="QDU82230.1"/>
    </source>
</evidence>
<dbReference type="Proteomes" id="UP000317178">
    <property type="component" value="Chromosome"/>
</dbReference>
<proteinExistence type="predicted"/>
<evidence type="ECO:0000313" key="5">
    <source>
        <dbReference type="Proteomes" id="UP000317178"/>
    </source>
</evidence>
<dbReference type="SUPFAM" id="SSF55545">
    <property type="entry name" value="beta-N-acetylhexosaminidase-like domain"/>
    <property type="match status" value="1"/>
</dbReference>
<protein>
    <recommendedName>
        <fullName evidence="3">Alpha glucuronidase N-terminal domain-containing protein</fullName>
    </recommendedName>
</protein>
<dbReference type="InterPro" id="IPR005154">
    <property type="entry name" value="Glyco_hydro_67_aGlcAse_N"/>
</dbReference>
<dbReference type="Pfam" id="PF03648">
    <property type="entry name" value="Glyco_hydro_67N"/>
    <property type="match status" value="1"/>
</dbReference>
<feature type="chain" id="PRO_5022079303" description="Alpha glucuronidase N-terminal domain-containing protein" evidence="2">
    <location>
        <begin position="24"/>
        <end position="741"/>
    </location>
</feature>
<feature type="domain" description="Alpha glucuronidase N-terminal" evidence="3">
    <location>
        <begin position="30"/>
        <end position="137"/>
    </location>
</feature>